<feature type="compositionally biased region" description="Basic and acidic residues" evidence="1">
    <location>
        <begin position="51"/>
        <end position="72"/>
    </location>
</feature>
<feature type="region of interest" description="Disordered" evidence="1">
    <location>
        <begin position="412"/>
        <end position="434"/>
    </location>
</feature>
<dbReference type="EMBL" id="JAAAHW010007304">
    <property type="protein sequence ID" value="KAF9949372.1"/>
    <property type="molecule type" value="Genomic_DNA"/>
</dbReference>
<feature type="compositionally biased region" description="Basic and acidic residues" evidence="1">
    <location>
        <begin position="352"/>
        <end position="369"/>
    </location>
</feature>
<feature type="compositionally biased region" description="Low complexity" evidence="1">
    <location>
        <begin position="321"/>
        <end position="333"/>
    </location>
</feature>
<name>A0A9P6LWM7_9FUNG</name>
<keyword evidence="3" id="KW-1185">Reference proteome</keyword>
<feature type="compositionally biased region" description="Polar residues" evidence="1">
    <location>
        <begin position="97"/>
        <end position="171"/>
    </location>
</feature>
<gene>
    <name evidence="2" type="ORF">BGZ65_007380</name>
</gene>
<protein>
    <submittedName>
        <fullName evidence="2">Uncharacterized protein</fullName>
    </submittedName>
</protein>
<feature type="compositionally biased region" description="Low complexity" evidence="1">
    <location>
        <begin position="193"/>
        <end position="230"/>
    </location>
</feature>
<reference evidence="2" key="1">
    <citation type="journal article" date="2020" name="Fungal Divers.">
        <title>Resolving the Mortierellaceae phylogeny through synthesis of multi-gene phylogenetics and phylogenomics.</title>
        <authorList>
            <person name="Vandepol N."/>
            <person name="Liber J."/>
            <person name="Desiro A."/>
            <person name="Na H."/>
            <person name="Kennedy M."/>
            <person name="Barry K."/>
            <person name="Grigoriev I.V."/>
            <person name="Miller A.N."/>
            <person name="O'Donnell K."/>
            <person name="Stajich J.E."/>
            <person name="Bonito G."/>
        </authorList>
    </citation>
    <scope>NUCLEOTIDE SEQUENCE</scope>
    <source>
        <strain evidence="2">MES-2147</strain>
    </source>
</reference>
<evidence type="ECO:0000313" key="3">
    <source>
        <dbReference type="Proteomes" id="UP000749646"/>
    </source>
</evidence>
<dbReference type="AlphaFoldDB" id="A0A9P6LWM7"/>
<comment type="caution">
    <text evidence="2">The sequence shown here is derived from an EMBL/GenBank/DDBJ whole genome shotgun (WGS) entry which is preliminary data.</text>
</comment>
<sequence>MSTRVTTIDAIGVVHRQSPLLDLSQLETSDYFIHRDEDLANKPSLRNSLRTSDHDGRTEDNGDLRQDRKESQDQTPPLPSPAGSNKDDLRSPRHIVQQLTVSKLPETSRTSSPSHSKASSLISDKNSLDPSNNQAQSLHQLQQGSAVDHTPLQQQGQRSDASKSEAATTGYASIDVLSKDDNISPPTVPPGSATKVPVTKSATTATTTKDTTHTTTTTTTTTTTSPTSPVAPLPKNVVALKKSSSSSDPNHESHSPNFRSRLTRLFRPSPKVDSSSPSLSSSSPNPRQRHGATAAAAGVRRQPSQLQRQGRPPGLRTQFQSESSPEPSTSPLSLALTLPLSLPLLLSDQEEHEDKKERQTSPGSADRKQGLFNMTQDTQERDRASLTSGVPLQISFAEKQEGLLTMRYQNGKGGEALRDGEMEGWRDGGMNGEK</sequence>
<dbReference type="Proteomes" id="UP000749646">
    <property type="component" value="Unassembled WGS sequence"/>
</dbReference>
<feature type="region of interest" description="Disordered" evidence="1">
    <location>
        <begin position="349"/>
        <end position="385"/>
    </location>
</feature>
<feature type="non-terminal residue" evidence="2">
    <location>
        <position position="1"/>
    </location>
</feature>
<organism evidence="2 3">
    <name type="scientific">Modicella reniformis</name>
    <dbReference type="NCBI Taxonomy" id="1440133"/>
    <lineage>
        <taxon>Eukaryota</taxon>
        <taxon>Fungi</taxon>
        <taxon>Fungi incertae sedis</taxon>
        <taxon>Mucoromycota</taxon>
        <taxon>Mortierellomycotina</taxon>
        <taxon>Mortierellomycetes</taxon>
        <taxon>Mortierellales</taxon>
        <taxon>Mortierellaceae</taxon>
        <taxon>Modicella</taxon>
    </lineage>
</organism>
<feature type="compositionally biased region" description="Basic and acidic residues" evidence="1">
    <location>
        <begin position="415"/>
        <end position="434"/>
    </location>
</feature>
<proteinExistence type="predicted"/>
<accession>A0A9P6LWM7</accession>
<evidence type="ECO:0000313" key="2">
    <source>
        <dbReference type="EMBL" id="KAF9949372.1"/>
    </source>
</evidence>
<feature type="region of interest" description="Disordered" evidence="1">
    <location>
        <begin position="43"/>
        <end position="333"/>
    </location>
</feature>
<feature type="compositionally biased region" description="Low complexity" evidence="1">
    <location>
        <begin position="268"/>
        <end position="286"/>
    </location>
</feature>
<evidence type="ECO:0000256" key="1">
    <source>
        <dbReference type="SAM" id="MobiDB-lite"/>
    </source>
</evidence>